<proteinExistence type="predicted"/>
<dbReference type="Pfam" id="PF03692">
    <property type="entry name" value="CxxCxxCC"/>
    <property type="match status" value="1"/>
</dbReference>
<dbReference type="Proteomes" id="UP000256561">
    <property type="component" value="Unassembled WGS sequence"/>
</dbReference>
<dbReference type="RefSeq" id="WP_115592509.1">
    <property type="nucleotide sequence ID" value="NZ_QRHA01000004.1"/>
</dbReference>
<gene>
    <name evidence="1" type="ORF">DXV75_06050</name>
</gene>
<accession>A0A3D8M9T6</accession>
<dbReference type="OrthoDB" id="9806610at2"/>
<sequence>MQRLRDLSSQVESVFTSLANEFGEYQKTTGLSCLDGCGACCNNPDIEVSPLEMLPLALHFFDQGIAESMLDKLAEYSGFACAHYHRNSLDGEKGYCTIYTWRPGICRMFGAAGYSNKHGMPGLSVCKQIKQAMPGKYQNALITISSTPPPSISHGRQRIAQIDPGWGNELLPINDALRQAISKVLTCAYYMDEGEDIFAA</sequence>
<reference evidence="2" key="1">
    <citation type="submission" date="2018-08" db="EMBL/GenBank/DDBJ databases">
        <authorList>
            <person name="Zhang J."/>
            <person name="Du Z.-J."/>
        </authorList>
    </citation>
    <scope>NUCLEOTIDE SEQUENCE [LARGE SCALE GENOMIC DNA]</scope>
    <source>
        <strain evidence="2">KCTC 52655</strain>
    </source>
</reference>
<evidence type="ECO:0000313" key="1">
    <source>
        <dbReference type="EMBL" id="RDV26555.1"/>
    </source>
</evidence>
<organism evidence="1 2">
    <name type="scientific">Alteromonas aestuariivivens</name>
    <dbReference type="NCBI Taxonomy" id="1938339"/>
    <lineage>
        <taxon>Bacteria</taxon>
        <taxon>Pseudomonadati</taxon>
        <taxon>Pseudomonadota</taxon>
        <taxon>Gammaproteobacteria</taxon>
        <taxon>Alteromonadales</taxon>
        <taxon>Alteromonadaceae</taxon>
        <taxon>Alteromonas/Salinimonas group</taxon>
        <taxon>Alteromonas</taxon>
    </lineage>
</organism>
<protein>
    <submittedName>
        <fullName evidence="1">YkgJ family cysteine cluster protein</fullName>
    </submittedName>
</protein>
<keyword evidence="2" id="KW-1185">Reference proteome</keyword>
<dbReference type="EMBL" id="QRHA01000004">
    <property type="protein sequence ID" value="RDV26555.1"/>
    <property type="molecule type" value="Genomic_DNA"/>
</dbReference>
<dbReference type="AlphaFoldDB" id="A0A3D8M9T6"/>
<evidence type="ECO:0000313" key="2">
    <source>
        <dbReference type="Proteomes" id="UP000256561"/>
    </source>
</evidence>
<dbReference type="InterPro" id="IPR005358">
    <property type="entry name" value="Puta_zinc/iron-chelating_dom"/>
</dbReference>
<name>A0A3D8M9T6_9ALTE</name>
<comment type="caution">
    <text evidence="1">The sequence shown here is derived from an EMBL/GenBank/DDBJ whole genome shotgun (WGS) entry which is preliminary data.</text>
</comment>